<dbReference type="SMART" id="SM00360">
    <property type="entry name" value="RRM"/>
    <property type="match status" value="1"/>
</dbReference>
<feature type="compositionally biased region" description="Low complexity" evidence="5">
    <location>
        <begin position="246"/>
        <end position="263"/>
    </location>
</feature>
<feature type="region of interest" description="Disordered" evidence="5">
    <location>
        <begin position="191"/>
        <end position="346"/>
    </location>
</feature>
<sequence>MAELDENDVSITSPELINDTVPMTELLSFPANIPSSFAKSDCDSPSTSARQLLRDRLFIGNLHPTVDEYTLLQIFTKFGKVTKLDFLFHKSGVLKGKPRGYAFLEYGSHNEAQKALNSANGKLLRGRKLAVTYANQAPSDADGGVSRQRKAMMETGRPTTLSMLKSNTGGKHKDGTTNKIAMMEAKLRELEASKPKHNTEPGTSTLPTSSLPTHPSLPPKPPATVPNVGVPHSQKPTASKQSLTTSFAPLSRSSTSSSLNYHSPPGSEPLTKKIKLASTSGPPEVAKRKSGGKGLLGVKIVKKWTSPSPVPPSRSDDHSDIVDHHHNQEPPVPLSSSHALADPRTA</sequence>
<feature type="compositionally biased region" description="Pro residues" evidence="5">
    <location>
        <begin position="215"/>
        <end position="224"/>
    </location>
</feature>
<dbReference type="Pfam" id="PF00076">
    <property type="entry name" value="RRM_1"/>
    <property type="match status" value="1"/>
</dbReference>
<protein>
    <recommendedName>
        <fullName evidence="1">Probable RNA-binding protein 18</fullName>
    </recommendedName>
    <alternativeName>
        <fullName evidence="3">RNA-binding motif protein 18</fullName>
    </alternativeName>
</protein>
<feature type="domain" description="RRM" evidence="6">
    <location>
        <begin position="55"/>
        <end position="136"/>
    </location>
</feature>
<evidence type="ECO:0000256" key="3">
    <source>
        <dbReference type="ARBA" id="ARBA00030780"/>
    </source>
</evidence>
<accession>A0A9W9A488</accession>
<feature type="compositionally biased region" description="Basic and acidic residues" evidence="5">
    <location>
        <begin position="314"/>
        <end position="328"/>
    </location>
</feature>
<dbReference type="GO" id="GO:0000398">
    <property type="term" value="P:mRNA splicing, via spliceosome"/>
    <property type="evidence" value="ECO:0007669"/>
    <property type="project" value="TreeGrafter"/>
</dbReference>
<dbReference type="SUPFAM" id="SSF54928">
    <property type="entry name" value="RNA-binding domain, RBD"/>
    <property type="match status" value="1"/>
</dbReference>
<proteinExistence type="predicted"/>
<dbReference type="GO" id="GO:0003723">
    <property type="term" value="F:RNA binding"/>
    <property type="evidence" value="ECO:0007669"/>
    <property type="project" value="UniProtKB-UniRule"/>
</dbReference>
<dbReference type="InterPro" id="IPR039157">
    <property type="entry name" value="RBM18_RRM"/>
</dbReference>
<evidence type="ECO:0000313" key="8">
    <source>
        <dbReference type="Proteomes" id="UP001150238"/>
    </source>
</evidence>
<gene>
    <name evidence="7" type="ORF">C8J55DRAFT_518897</name>
</gene>
<evidence type="ECO:0000313" key="7">
    <source>
        <dbReference type="EMBL" id="KAJ4474088.1"/>
    </source>
</evidence>
<dbReference type="InterPro" id="IPR000504">
    <property type="entry name" value="RRM_dom"/>
</dbReference>
<dbReference type="GO" id="GO:0061574">
    <property type="term" value="C:ASAP complex"/>
    <property type="evidence" value="ECO:0007669"/>
    <property type="project" value="TreeGrafter"/>
</dbReference>
<dbReference type="Proteomes" id="UP001150238">
    <property type="component" value="Unassembled WGS sequence"/>
</dbReference>
<dbReference type="CDD" id="cd12355">
    <property type="entry name" value="RRM_RBM18"/>
    <property type="match status" value="1"/>
</dbReference>
<keyword evidence="2 4" id="KW-0694">RNA-binding</keyword>
<evidence type="ECO:0000259" key="6">
    <source>
        <dbReference type="PROSITE" id="PS50102"/>
    </source>
</evidence>
<name>A0A9W9A488_9AGAR</name>
<evidence type="ECO:0000256" key="2">
    <source>
        <dbReference type="ARBA" id="ARBA00022884"/>
    </source>
</evidence>
<comment type="caution">
    <text evidence="7">The sequence shown here is derived from an EMBL/GenBank/DDBJ whole genome shotgun (WGS) entry which is preliminary data.</text>
</comment>
<evidence type="ECO:0000256" key="1">
    <source>
        <dbReference type="ARBA" id="ARBA00021141"/>
    </source>
</evidence>
<dbReference type="Gene3D" id="3.30.70.330">
    <property type="match status" value="1"/>
</dbReference>
<evidence type="ECO:0000256" key="4">
    <source>
        <dbReference type="PROSITE-ProRule" id="PRU00176"/>
    </source>
</evidence>
<feature type="compositionally biased region" description="Polar residues" evidence="5">
    <location>
        <begin position="234"/>
        <end position="245"/>
    </location>
</feature>
<organism evidence="7 8">
    <name type="scientific">Lentinula lateritia</name>
    <dbReference type="NCBI Taxonomy" id="40482"/>
    <lineage>
        <taxon>Eukaryota</taxon>
        <taxon>Fungi</taxon>
        <taxon>Dikarya</taxon>
        <taxon>Basidiomycota</taxon>
        <taxon>Agaricomycotina</taxon>
        <taxon>Agaricomycetes</taxon>
        <taxon>Agaricomycetidae</taxon>
        <taxon>Agaricales</taxon>
        <taxon>Marasmiineae</taxon>
        <taxon>Omphalotaceae</taxon>
        <taxon>Lentinula</taxon>
    </lineage>
</organism>
<dbReference type="PANTHER" id="PTHR15481">
    <property type="entry name" value="RIBONUCLEIC ACID BINDING PROTEIN S1"/>
    <property type="match status" value="1"/>
</dbReference>
<dbReference type="InterPro" id="IPR035979">
    <property type="entry name" value="RBD_domain_sf"/>
</dbReference>
<feature type="compositionally biased region" description="Low complexity" evidence="5">
    <location>
        <begin position="201"/>
        <end position="214"/>
    </location>
</feature>
<reference evidence="7" key="1">
    <citation type="submission" date="2022-08" db="EMBL/GenBank/DDBJ databases">
        <authorList>
            <consortium name="DOE Joint Genome Institute"/>
            <person name="Min B."/>
            <person name="Riley R."/>
            <person name="Sierra-Patev S."/>
            <person name="Naranjo-Ortiz M."/>
            <person name="Looney B."/>
            <person name="Konkel Z."/>
            <person name="Slot J.C."/>
            <person name="Sakamoto Y."/>
            <person name="Steenwyk J.L."/>
            <person name="Rokas A."/>
            <person name="Carro J."/>
            <person name="Camarero S."/>
            <person name="Ferreira P."/>
            <person name="Molpeceres G."/>
            <person name="Ruiz-Duenas F.J."/>
            <person name="Serrano A."/>
            <person name="Henrissat B."/>
            <person name="Drula E."/>
            <person name="Hughes K.W."/>
            <person name="Mata J.L."/>
            <person name="Ishikawa N.K."/>
            <person name="Vargas-Isla R."/>
            <person name="Ushijima S."/>
            <person name="Smith C.A."/>
            <person name="Ahrendt S."/>
            <person name="Andreopoulos W."/>
            <person name="He G."/>
            <person name="Labutti K."/>
            <person name="Lipzen A."/>
            <person name="Ng V."/>
            <person name="Sandor L."/>
            <person name="Barry K."/>
            <person name="Martinez A.T."/>
            <person name="Xiao Y."/>
            <person name="Gibbons J.G."/>
            <person name="Terashima K."/>
            <person name="Hibbett D.S."/>
            <person name="Grigoriev I.V."/>
        </authorList>
    </citation>
    <scope>NUCLEOTIDE SEQUENCE</scope>
    <source>
        <strain evidence="7">Sp2 HRB7682 ss15</strain>
    </source>
</reference>
<dbReference type="GO" id="GO:0005737">
    <property type="term" value="C:cytoplasm"/>
    <property type="evidence" value="ECO:0007669"/>
    <property type="project" value="TreeGrafter"/>
</dbReference>
<reference evidence="7" key="2">
    <citation type="journal article" date="2023" name="Proc. Natl. Acad. Sci. U.S.A.">
        <title>A global phylogenomic analysis of the shiitake genus Lentinula.</title>
        <authorList>
            <person name="Sierra-Patev S."/>
            <person name="Min B."/>
            <person name="Naranjo-Ortiz M."/>
            <person name="Looney B."/>
            <person name="Konkel Z."/>
            <person name="Slot J.C."/>
            <person name="Sakamoto Y."/>
            <person name="Steenwyk J.L."/>
            <person name="Rokas A."/>
            <person name="Carro J."/>
            <person name="Camarero S."/>
            <person name="Ferreira P."/>
            <person name="Molpeceres G."/>
            <person name="Ruiz-Duenas F.J."/>
            <person name="Serrano A."/>
            <person name="Henrissat B."/>
            <person name="Drula E."/>
            <person name="Hughes K.W."/>
            <person name="Mata J.L."/>
            <person name="Ishikawa N.K."/>
            <person name="Vargas-Isla R."/>
            <person name="Ushijima S."/>
            <person name="Smith C.A."/>
            <person name="Donoghue J."/>
            <person name="Ahrendt S."/>
            <person name="Andreopoulos W."/>
            <person name="He G."/>
            <person name="LaButti K."/>
            <person name="Lipzen A."/>
            <person name="Ng V."/>
            <person name="Riley R."/>
            <person name="Sandor L."/>
            <person name="Barry K."/>
            <person name="Martinez A.T."/>
            <person name="Xiao Y."/>
            <person name="Gibbons J.G."/>
            <person name="Terashima K."/>
            <person name="Grigoriev I.V."/>
            <person name="Hibbett D."/>
        </authorList>
    </citation>
    <scope>NUCLEOTIDE SEQUENCE</scope>
    <source>
        <strain evidence="7">Sp2 HRB7682 ss15</strain>
    </source>
</reference>
<dbReference type="GO" id="GO:0005654">
    <property type="term" value="C:nucleoplasm"/>
    <property type="evidence" value="ECO:0007669"/>
    <property type="project" value="TreeGrafter"/>
</dbReference>
<dbReference type="PROSITE" id="PS50102">
    <property type="entry name" value="RRM"/>
    <property type="match status" value="1"/>
</dbReference>
<evidence type="ECO:0000256" key="5">
    <source>
        <dbReference type="SAM" id="MobiDB-lite"/>
    </source>
</evidence>
<dbReference type="PANTHER" id="PTHR15481:SF0">
    <property type="entry name" value="LD23870P-RELATED"/>
    <property type="match status" value="1"/>
</dbReference>
<dbReference type="EMBL" id="JANVFS010000024">
    <property type="protein sequence ID" value="KAJ4474088.1"/>
    <property type="molecule type" value="Genomic_DNA"/>
</dbReference>
<dbReference type="AlphaFoldDB" id="A0A9W9A488"/>
<dbReference type="InterPro" id="IPR012677">
    <property type="entry name" value="Nucleotide-bd_a/b_plait_sf"/>
</dbReference>